<proteinExistence type="predicted"/>
<name>A0A3P5YM40_BRACM</name>
<protein>
    <submittedName>
        <fullName evidence="1">Uncharacterized protein</fullName>
    </submittedName>
</protein>
<organism evidence="2">
    <name type="scientific">Brassica campestris</name>
    <name type="common">Field mustard</name>
    <dbReference type="NCBI Taxonomy" id="3711"/>
    <lineage>
        <taxon>Eukaryota</taxon>
        <taxon>Viridiplantae</taxon>
        <taxon>Streptophyta</taxon>
        <taxon>Embryophyta</taxon>
        <taxon>Tracheophyta</taxon>
        <taxon>Spermatophyta</taxon>
        <taxon>Magnoliopsida</taxon>
        <taxon>eudicotyledons</taxon>
        <taxon>Gunneridae</taxon>
        <taxon>Pentapetalae</taxon>
        <taxon>rosids</taxon>
        <taxon>malvids</taxon>
        <taxon>Brassicales</taxon>
        <taxon>Brassicaceae</taxon>
        <taxon>Brassiceae</taxon>
        <taxon>Brassica</taxon>
    </lineage>
</organism>
<dbReference type="Proteomes" id="UP000694005">
    <property type="component" value="Chromosome A09"/>
</dbReference>
<evidence type="ECO:0000313" key="1">
    <source>
        <dbReference type="EMBL" id="CAG7863688.1"/>
    </source>
</evidence>
<gene>
    <name evidence="2" type="ORF">BRAA09T38669Z</name>
    <name evidence="1" type="ORF">BRAPAZ1V2_A09P41550.2</name>
</gene>
<dbReference type="EMBL" id="LR031568">
    <property type="protein sequence ID" value="VDC61058.1"/>
    <property type="molecule type" value="Genomic_DNA"/>
</dbReference>
<evidence type="ECO:0000313" key="2">
    <source>
        <dbReference type="EMBL" id="VDC61058.1"/>
    </source>
</evidence>
<reference evidence="2" key="1">
    <citation type="submission" date="2018-11" db="EMBL/GenBank/DDBJ databases">
        <authorList>
            <consortium name="Genoscope - CEA"/>
            <person name="William W."/>
        </authorList>
    </citation>
    <scope>NUCLEOTIDE SEQUENCE</scope>
</reference>
<accession>A0A3P5YM40</accession>
<dbReference type="Gramene" id="A09p41550.2_BraZ1">
    <property type="protein sequence ID" value="A09p41550.2_BraZ1.CDS.1"/>
    <property type="gene ID" value="A09g41550.2_BraZ1"/>
</dbReference>
<dbReference type="EMBL" id="LS974625">
    <property type="protein sequence ID" value="CAG7863688.1"/>
    <property type="molecule type" value="Genomic_DNA"/>
</dbReference>
<sequence length="60" mass="6730">MDMSKGSHLAVPEHLEPPICAEKTAGFQKRVKQIHDPVKFVIPCTISEAEFHIPTIEMCI</sequence>
<dbReference type="AlphaFoldDB" id="A0A3P5YM40"/>